<dbReference type="EMBL" id="JBEZUR010000077">
    <property type="protein sequence ID" value="MEU3557966.1"/>
    <property type="molecule type" value="Genomic_DNA"/>
</dbReference>
<gene>
    <name evidence="2" type="ORF">AB0E65_27720</name>
</gene>
<comment type="caution">
    <text evidence="2">The sequence shown here is derived from an EMBL/GenBank/DDBJ whole genome shotgun (WGS) entry which is preliminary data.</text>
</comment>
<keyword evidence="3" id="KW-1185">Reference proteome</keyword>
<organism evidence="2 3">
    <name type="scientific">Streptomyces fragilis</name>
    <dbReference type="NCBI Taxonomy" id="67301"/>
    <lineage>
        <taxon>Bacteria</taxon>
        <taxon>Bacillati</taxon>
        <taxon>Actinomycetota</taxon>
        <taxon>Actinomycetes</taxon>
        <taxon>Kitasatosporales</taxon>
        <taxon>Streptomycetaceae</taxon>
        <taxon>Streptomyces</taxon>
    </lineage>
</organism>
<dbReference type="Proteomes" id="UP001550850">
    <property type="component" value="Unassembled WGS sequence"/>
</dbReference>
<proteinExistence type="predicted"/>
<sequence>MIRRRRRGTVHVRFSVHETPGVTVTASPRAATGEDALAVAARGTAQRALAQAGRGHIGGRLELRAPAPAAPGPRRRRAVRRAADRAVTLAVRTALRGGTADVRVRVRPPA</sequence>
<protein>
    <submittedName>
        <fullName evidence="2">Uncharacterized protein</fullName>
    </submittedName>
</protein>
<evidence type="ECO:0000313" key="3">
    <source>
        <dbReference type="Proteomes" id="UP001550850"/>
    </source>
</evidence>
<accession>A0ABV2YQG3</accession>
<dbReference type="RefSeq" id="WP_108952874.1">
    <property type="nucleotide sequence ID" value="NZ_BEVZ01000002.1"/>
</dbReference>
<reference evidence="2 3" key="1">
    <citation type="submission" date="2024-06" db="EMBL/GenBank/DDBJ databases">
        <title>The Natural Products Discovery Center: Release of the First 8490 Sequenced Strains for Exploring Actinobacteria Biosynthetic Diversity.</title>
        <authorList>
            <person name="Kalkreuter E."/>
            <person name="Kautsar S.A."/>
            <person name="Yang D."/>
            <person name="Bader C.D."/>
            <person name="Teijaro C.N."/>
            <person name="Fluegel L."/>
            <person name="Davis C.M."/>
            <person name="Simpson J.R."/>
            <person name="Lauterbach L."/>
            <person name="Steele A.D."/>
            <person name="Gui C."/>
            <person name="Meng S."/>
            <person name="Li G."/>
            <person name="Viehrig K."/>
            <person name="Ye F."/>
            <person name="Su P."/>
            <person name="Kiefer A.F."/>
            <person name="Nichols A."/>
            <person name="Cepeda A.J."/>
            <person name="Yan W."/>
            <person name="Fan B."/>
            <person name="Jiang Y."/>
            <person name="Adhikari A."/>
            <person name="Zheng C.-J."/>
            <person name="Schuster L."/>
            <person name="Cowan T.M."/>
            <person name="Smanski M.J."/>
            <person name="Chevrette M.G."/>
            <person name="De Carvalho L.P.S."/>
            <person name="Shen B."/>
        </authorList>
    </citation>
    <scope>NUCLEOTIDE SEQUENCE [LARGE SCALE GENOMIC DNA]</scope>
    <source>
        <strain evidence="2 3">NPDC038104</strain>
    </source>
</reference>
<evidence type="ECO:0000256" key="1">
    <source>
        <dbReference type="SAM" id="MobiDB-lite"/>
    </source>
</evidence>
<evidence type="ECO:0000313" key="2">
    <source>
        <dbReference type="EMBL" id="MEU3557966.1"/>
    </source>
</evidence>
<name>A0ABV2YQG3_9ACTN</name>
<feature type="region of interest" description="Disordered" evidence="1">
    <location>
        <begin position="59"/>
        <end position="81"/>
    </location>
</feature>